<proteinExistence type="predicted"/>
<comment type="subcellular location">
    <subcellularLocation>
        <location evidence="1">Secreted</location>
    </subcellularLocation>
</comment>
<protein>
    <submittedName>
        <fullName evidence="7">DNRLRE domain-containing protein</fullName>
    </submittedName>
</protein>
<feature type="region of interest" description="Disordered" evidence="4">
    <location>
        <begin position="148"/>
        <end position="194"/>
    </location>
</feature>
<dbReference type="Pfam" id="PF24517">
    <property type="entry name" value="CBM96"/>
    <property type="match status" value="1"/>
</dbReference>
<name>A0A9D2PGG3_9FIRM</name>
<dbReference type="AlphaFoldDB" id="A0A9D2PGG3"/>
<feature type="compositionally biased region" description="Basic and acidic residues" evidence="4">
    <location>
        <begin position="95"/>
        <end position="110"/>
    </location>
</feature>
<evidence type="ECO:0000313" key="8">
    <source>
        <dbReference type="Proteomes" id="UP000823904"/>
    </source>
</evidence>
<evidence type="ECO:0000256" key="4">
    <source>
        <dbReference type="SAM" id="MobiDB-lite"/>
    </source>
</evidence>
<organism evidence="7 8">
    <name type="scientific">Candidatus Anaerostipes avistercoris</name>
    <dbReference type="NCBI Taxonomy" id="2838462"/>
    <lineage>
        <taxon>Bacteria</taxon>
        <taxon>Bacillati</taxon>
        <taxon>Bacillota</taxon>
        <taxon>Clostridia</taxon>
        <taxon>Lachnospirales</taxon>
        <taxon>Lachnospiraceae</taxon>
        <taxon>Anaerostipes</taxon>
    </lineage>
</organism>
<evidence type="ECO:0000256" key="3">
    <source>
        <dbReference type="ARBA" id="ARBA00022729"/>
    </source>
</evidence>
<evidence type="ECO:0000256" key="1">
    <source>
        <dbReference type="ARBA" id="ARBA00004613"/>
    </source>
</evidence>
<gene>
    <name evidence="7" type="ORF">H9754_01210</name>
</gene>
<comment type="caution">
    <text evidence="7">The sequence shown here is derived from an EMBL/GenBank/DDBJ whole genome shotgun (WGS) entry which is preliminary data.</text>
</comment>
<feature type="compositionally biased region" description="Low complexity" evidence="4">
    <location>
        <begin position="168"/>
        <end position="183"/>
    </location>
</feature>
<sequence>MKKHIKRGLCSFLAFVLMFTSVQWAEIGTAVRKIYGAQETQGNQKEVIDAESTKSSTTFQLAGGKKQTVFYGQDVRFEDEDGNLKDYDPTLVKVDGGKSESGKDLKEYQYTNKEGDKKHYLPKDLTKDTPILMENGNYVISFAPIYGEKKEDQTSDDQNAGESRQEEQSQAGAAVKKAAVQSQDTQKAEETASDKTAAAIEKAVAGENAFADIQELTRGEVEKEEVLNAEDEKEELPVKVSYESDDKEYAFSYQSLDTGIKESITLHEAPDDHKLQFRFYAKGMTAKKNVLDGGITFLDKETGDIVASLEAPNMNDASGNAYSEQISYEIEAIEGEEDTYLLTLVLDGDYFKDSGRKYPVTIDPTVTWKGSTDFWDVYVINGTYKDMNFYDSGVTVMMAGKAKQGVCRTYLRFKDFTEKIKGKYVDSASLTIYETENSQSGQVIEARRVTAGWTRPGLTWSNRPNL</sequence>
<keyword evidence="2" id="KW-0964">Secreted</keyword>
<dbReference type="InterPro" id="IPR055372">
    <property type="entry name" value="CBM96"/>
</dbReference>
<evidence type="ECO:0000259" key="6">
    <source>
        <dbReference type="Pfam" id="PF24517"/>
    </source>
</evidence>
<reference evidence="7" key="2">
    <citation type="submission" date="2021-04" db="EMBL/GenBank/DDBJ databases">
        <authorList>
            <person name="Gilroy R."/>
        </authorList>
    </citation>
    <scope>NUCLEOTIDE SEQUENCE</scope>
    <source>
        <strain evidence="7">ChiSjej3B21-8574</strain>
    </source>
</reference>
<feature type="chain" id="PRO_5039170270" evidence="5">
    <location>
        <begin position="26"/>
        <end position="466"/>
    </location>
</feature>
<dbReference type="GO" id="GO:0005576">
    <property type="term" value="C:extracellular region"/>
    <property type="evidence" value="ECO:0007669"/>
    <property type="project" value="UniProtKB-SubCell"/>
</dbReference>
<dbReference type="NCBIfam" id="NF033679">
    <property type="entry name" value="DNRLRE_dom"/>
    <property type="match status" value="1"/>
</dbReference>
<keyword evidence="3 5" id="KW-0732">Signal</keyword>
<accession>A0A9D2PGG3</accession>
<feature type="region of interest" description="Disordered" evidence="4">
    <location>
        <begin position="88"/>
        <end position="110"/>
    </location>
</feature>
<evidence type="ECO:0000313" key="7">
    <source>
        <dbReference type="EMBL" id="HJC49193.1"/>
    </source>
</evidence>
<dbReference type="Proteomes" id="UP000823904">
    <property type="component" value="Unassembled WGS sequence"/>
</dbReference>
<feature type="domain" description="Carbohydrate-binding module family 96" evidence="6">
    <location>
        <begin position="376"/>
        <end position="465"/>
    </location>
</feature>
<feature type="signal peptide" evidence="5">
    <location>
        <begin position="1"/>
        <end position="25"/>
    </location>
</feature>
<evidence type="ECO:0000256" key="5">
    <source>
        <dbReference type="SAM" id="SignalP"/>
    </source>
</evidence>
<evidence type="ECO:0000256" key="2">
    <source>
        <dbReference type="ARBA" id="ARBA00022525"/>
    </source>
</evidence>
<reference evidence="7" key="1">
    <citation type="journal article" date="2021" name="PeerJ">
        <title>Extensive microbial diversity within the chicken gut microbiome revealed by metagenomics and culture.</title>
        <authorList>
            <person name="Gilroy R."/>
            <person name="Ravi A."/>
            <person name="Getino M."/>
            <person name="Pursley I."/>
            <person name="Horton D.L."/>
            <person name="Alikhan N.F."/>
            <person name="Baker D."/>
            <person name="Gharbi K."/>
            <person name="Hall N."/>
            <person name="Watson M."/>
            <person name="Adriaenssens E.M."/>
            <person name="Foster-Nyarko E."/>
            <person name="Jarju S."/>
            <person name="Secka A."/>
            <person name="Antonio M."/>
            <person name="Oren A."/>
            <person name="Chaudhuri R.R."/>
            <person name="La Ragione R."/>
            <person name="Hildebrand F."/>
            <person name="Pallen M.J."/>
        </authorList>
    </citation>
    <scope>NUCLEOTIDE SEQUENCE</scope>
    <source>
        <strain evidence="7">ChiSjej3B21-8574</strain>
    </source>
</reference>
<dbReference type="EMBL" id="DWWD01000006">
    <property type="protein sequence ID" value="HJC49193.1"/>
    <property type="molecule type" value="Genomic_DNA"/>
</dbReference>